<sequence length="406" mass="44586">MTMPIGKLPPELTTKIFELAIQSNVAEGSSSPHTSASTAGDLFRLLHLSHVCSLWRQTIITSPTLWALCPVDVQLDRRQKKYLDGLQMLLDCSAKLPISVSLATTGDTFTGPTGPPILPAIISTASRWRDLDVNTRSVLDLDHLRLPPGTFAALETVTFSRNSDHDALLQMPWTQLAHVEITDPNPHTCLSALLRCNNIVSAVLISRQYLATLKAIGMLPCLETLKVECRGAGGGIGAFFTQLHLPVLKTLSLAFQDSVLWSASTFAVFQSRAPNIAELLLEGCVIPSHELVAVLQLAPVLKKFTLKYCPQCIDDFFLEAFAFGPDPTDRLVPQLEELDWQAVYHHFDLTIFEAAIRSRFSTSDMTSPAVPHLQSVRVVDSMWSQADALSVCLQDLCNQGLMLILS</sequence>
<comment type="caution">
    <text evidence="1">The sequence shown here is derived from an EMBL/GenBank/DDBJ whole genome shotgun (WGS) entry which is preliminary data.</text>
</comment>
<keyword evidence="2" id="KW-1185">Reference proteome</keyword>
<reference evidence="1" key="1">
    <citation type="submission" date="2023-03" db="EMBL/GenBank/DDBJ databases">
        <title>Massive genome expansion in bonnet fungi (Mycena s.s.) driven by repeated elements and novel gene families across ecological guilds.</title>
        <authorList>
            <consortium name="Lawrence Berkeley National Laboratory"/>
            <person name="Harder C.B."/>
            <person name="Miyauchi S."/>
            <person name="Viragh M."/>
            <person name="Kuo A."/>
            <person name="Thoen E."/>
            <person name="Andreopoulos B."/>
            <person name="Lu D."/>
            <person name="Skrede I."/>
            <person name="Drula E."/>
            <person name="Henrissat B."/>
            <person name="Morin E."/>
            <person name="Kohler A."/>
            <person name="Barry K."/>
            <person name="LaButti K."/>
            <person name="Morin E."/>
            <person name="Salamov A."/>
            <person name="Lipzen A."/>
            <person name="Mereny Z."/>
            <person name="Hegedus B."/>
            <person name="Baldrian P."/>
            <person name="Stursova M."/>
            <person name="Weitz H."/>
            <person name="Taylor A."/>
            <person name="Grigoriev I.V."/>
            <person name="Nagy L.G."/>
            <person name="Martin F."/>
            <person name="Kauserud H."/>
        </authorList>
    </citation>
    <scope>NUCLEOTIDE SEQUENCE</scope>
    <source>
        <strain evidence="1">CBHHK182m</strain>
    </source>
</reference>
<dbReference type="Proteomes" id="UP001215598">
    <property type="component" value="Unassembled WGS sequence"/>
</dbReference>
<evidence type="ECO:0008006" key="3">
    <source>
        <dbReference type="Google" id="ProtNLM"/>
    </source>
</evidence>
<dbReference type="Gene3D" id="1.20.1280.50">
    <property type="match status" value="1"/>
</dbReference>
<gene>
    <name evidence="1" type="ORF">B0H16DRAFT_1633982</name>
</gene>
<dbReference type="Gene3D" id="3.80.10.10">
    <property type="entry name" value="Ribonuclease Inhibitor"/>
    <property type="match status" value="1"/>
</dbReference>
<evidence type="ECO:0000313" key="2">
    <source>
        <dbReference type="Proteomes" id="UP001215598"/>
    </source>
</evidence>
<dbReference type="InterPro" id="IPR032675">
    <property type="entry name" value="LRR_dom_sf"/>
</dbReference>
<protein>
    <recommendedName>
        <fullName evidence="3">F-box domain-containing protein</fullName>
    </recommendedName>
</protein>
<organism evidence="1 2">
    <name type="scientific">Mycena metata</name>
    <dbReference type="NCBI Taxonomy" id="1033252"/>
    <lineage>
        <taxon>Eukaryota</taxon>
        <taxon>Fungi</taxon>
        <taxon>Dikarya</taxon>
        <taxon>Basidiomycota</taxon>
        <taxon>Agaricomycotina</taxon>
        <taxon>Agaricomycetes</taxon>
        <taxon>Agaricomycetidae</taxon>
        <taxon>Agaricales</taxon>
        <taxon>Marasmiineae</taxon>
        <taxon>Mycenaceae</taxon>
        <taxon>Mycena</taxon>
    </lineage>
</organism>
<evidence type="ECO:0000313" key="1">
    <source>
        <dbReference type="EMBL" id="KAJ7707075.1"/>
    </source>
</evidence>
<dbReference type="AlphaFoldDB" id="A0AAD7GX85"/>
<name>A0AAD7GX85_9AGAR</name>
<dbReference type="SUPFAM" id="SSF52047">
    <property type="entry name" value="RNI-like"/>
    <property type="match status" value="1"/>
</dbReference>
<proteinExistence type="predicted"/>
<accession>A0AAD7GX85</accession>
<dbReference type="EMBL" id="JARKIB010000448">
    <property type="protein sequence ID" value="KAJ7707075.1"/>
    <property type="molecule type" value="Genomic_DNA"/>
</dbReference>